<organism evidence="2 3">
    <name type="scientific">Sphingomonas oleivorans</name>
    <dbReference type="NCBI Taxonomy" id="1735121"/>
    <lineage>
        <taxon>Bacteria</taxon>
        <taxon>Pseudomonadati</taxon>
        <taxon>Pseudomonadota</taxon>
        <taxon>Alphaproteobacteria</taxon>
        <taxon>Sphingomonadales</taxon>
        <taxon>Sphingomonadaceae</taxon>
        <taxon>Sphingomonas</taxon>
    </lineage>
</organism>
<evidence type="ECO:0000313" key="2">
    <source>
        <dbReference type="EMBL" id="PTQ12972.1"/>
    </source>
</evidence>
<dbReference type="RefSeq" id="WP_107966208.1">
    <property type="nucleotide sequence ID" value="NZ_NWBU01000004.1"/>
</dbReference>
<gene>
    <name evidence="2" type="ORF">CLG96_02175</name>
</gene>
<sequence>MSDPFGSFSDSVSSPATRAVAITPHDTNPLTDVPKALYVGTGGNITMRGKSGTADQVWKNVPSGAILPFRSEYIRATGTTAADILALY</sequence>
<dbReference type="OrthoDB" id="7916272at2"/>
<proteinExistence type="predicted"/>
<evidence type="ECO:0000256" key="1">
    <source>
        <dbReference type="SAM" id="MobiDB-lite"/>
    </source>
</evidence>
<evidence type="ECO:0000313" key="3">
    <source>
        <dbReference type="Proteomes" id="UP000244162"/>
    </source>
</evidence>
<protein>
    <submittedName>
        <fullName evidence="2">Uncharacterized protein</fullName>
    </submittedName>
</protein>
<dbReference type="Proteomes" id="UP000244162">
    <property type="component" value="Unassembled WGS sequence"/>
</dbReference>
<comment type="caution">
    <text evidence="2">The sequence shown here is derived from an EMBL/GenBank/DDBJ whole genome shotgun (WGS) entry which is preliminary data.</text>
</comment>
<dbReference type="EMBL" id="NWBU01000004">
    <property type="protein sequence ID" value="PTQ12972.1"/>
    <property type="molecule type" value="Genomic_DNA"/>
</dbReference>
<accession>A0A2T5G1F6</accession>
<dbReference type="AlphaFoldDB" id="A0A2T5G1F6"/>
<feature type="region of interest" description="Disordered" evidence="1">
    <location>
        <begin position="1"/>
        <end position="27"/>
    </location>
</feature>
<name>A0A2T5G1F6_9SPHN</name>
<reference evidence="2 3" key="1">
    <citation type="submission" date="2017-09" db="EMBL/GenBank/DDBJ databases">
        <title>Sphingomonas panjinensis sp.nov., isolated from oil-contaminated soil.</title>
        <authorList>
            <person name="Wang L."/>
            <person name="Chen L."/>
        </authorList>
    </citation>
    <scope>NUCLEOTIDE SEQUENCE [LARGE SCALE GENOMIC DNA]</scope>
    <source>
        <strain evidence="2 3">FW-11</strain>
    </source>
</reference>
<keyword evidence="3" id="KW-1185">Reference proteome</keyword>